<dbReference type="InterPro" id="IPR019681">
    <property type="entry name" value="DUF2530"/>
</dbReference>
<dbReference type="EMBL" id="CAFBMV010000003">
    <property type="protein sequence ID" value="CAB4918539.1"/>
    <property type="molecule type" value="Genomic_DNA"/>
</dbReference>
<reference evidence="5" key="1">
    <citation type="submission" date="2020-05" db="EMBL/GenBank/DDBJ databases">
        <authorList>
            <person name="Chiriac C."/>
            <person name="Salcher M."/>
            <person name="Ghai R."/>
            <person name="Kavagutti S V."/>
        </authorList>
    </citation>
    <scope>NUCLEOTIDE SEQUENCE</scope>
</reference>
<sequence>MASNVKSVVTLIAIGTVLWLVAGVIAMAMNTDAKIIWTCAMGAVLGLTGIRYTIRRARRSGI</sequence>
<dbReference type="EMBL" id="CAFBQL010000003">
    <property type="protein sequence ID" value="CAB5056413.1"/>
    <property type="molecule type" value="Genomic_DNA"/>
</dbReference>
<evidence type="ECO:0000313" key="6">
    <source>
        <dbReference type="EMBL" id="CAB5056413.1"/>
    </source>
</evidence>
<dbReference type="EMBL" id="CAEZZC010000001">
    <property type="protein sequence ID" value="CAB4739514.1"/>
    <property type="molecule type" value="Genomic_DNA"/>
</dbReference>
<evidence type="ECO:0000313" key="5">
    <source>
        <dbReference type="EMBL" id="CAB4918539.1"/>
    </source>
</evidence>
<keyword evidence="1" id="KW-1133">Transmembrane helix</keyword>
<protein>
    <submittedName>
        <fullName evidence="5">Unannotated protein</fullName>
    </submittedName>
</protein>
<keyword evidence="1" id="KW-0812">Transmembrane</keyword>
<evidence type="ECO:0000313" key="2">
    <source>
        <dbReference type="EMBL" id="CAB4666657.1"/>
    </source>
</evidence>
<evidence type="ECO:0000313" key="4">
    <source>
        <dbReference type="EMBL" id="CAB4855664.1"/>
    </source>
</evidence>
<feature type="transmembrane region" description="Helical" evidence="1">
    <location>
        <begin position="35"/>
        <end position="54"/>
    </location>
</feature>
<feature type="transmembrane region" description="Helical" evidence="1">
    <location>
        <begin position="7"/>
        <end position="29"/>
    </location>
</feature>
<accession>A0A6J7HS92</accession>
<evidence type="ECO:0000256" key="1">
    <source>
        <dbReference type="SAM" id="Phobius"/>
    </source>
</evidence>
<dbReference type="EMBL" id="CAEZWT010000022">
    <property type="protein sequence ID" value="CAB4666657.1"/>
    <property type="molecule type" value="Genomic_DNA"/>
</dbReference>
<dbReference type="Pfam" id="PF10745">
    <property type="entry name" value="DUF2530"/>
    <property type="match status" value="1"/>
</dbReference>
<dbReference type="EMBL" id="CAFBLE010000001">
    <property type="protein sequence ID" value="CAB4855664.1"/>
    <property type="molecule type" value="Genomic_DNA"/>
</dbReference>
<gene>
    <name evidence="2" type="ORF">UFOPK2289_00877</name>
    <name evidence="3" type="ORF">UFOPK2822_00071</name>
    <name evidence="4" type="ORF">UFOPK3346_00102</name>
    <name evidence="5" type="ORF">UFOPK3670_00502</name>
    <name evidence="6" type="ORF">UFOPK4308_00602</name>
</gene>
<proteinExistence type="predicted"/>
<dbReference type="AlphaFoldDB" id="A0A6J7HS92"/>
<keyword evidence="1" id="KW-0472">Membrane</keyword>
<organism evidence="5">
    <name type="scientific">freshwater metagenome</name>
    <dbReference type="NCBI Taxonomy" id="449393"/>
    <lineage>
        <taxon>unclassified sequences</taxon>
        <taxon>metagenomes</taxon>
        <taxon>ecological metagenomes</taxon>
    </lineage>
</organism>
<name>A0A6J7HS92_9ZZZZ</name>
<evidence type="ECO:0000313" key="3">
    <source>
        <dbReference type="EMBL" id="CAB4739514.1"/>
    </source>
</evidence>